<keyword evidence="1" id="KW-0732">Signal</keyword>
<accession>A0ABV2I9D6</accession>
<keyword evidence="3" id="KW-1185">Reference proteome</keyword>
<reference evidence="2 3" key="1">
    <citation type="submission" date="2024-06" db="EMBL/GenBank/DDBJ databases">
        <title>Genomic Encyclopedia of Type Strains, Phase IV (KMG-IV): sequencing the most valuable type-strain genomes for metagenomic binning, comparative biology and taxonomic classification.</title>
        <authorList>
            <person name="Goeker M."/>
        </authorList>
    </citation>
    <scope>NUCLEOTIDE SEQUENCE [LARGE SCALE GENOMIC DNA]</scope>
    <source>
        <strain evidence="2 3">DSM 28102</strain>
    </source>
</reference>
<organism evidence="2 3">
    <name type="scientific">Martelella mangrovi</name>
    <dbReference type="NCBI Taxonomy" id="1397477"/>
    <lineage>
        <taxon>Bacteria</taxon>
        <taxon>Pseudomonadati</taxon>
        <taxon>Pseudomonadota</taxon>
        <taxon>Alphaproteobacteria</taxon>
        <taxon>Hyphomicrobiales</taxon>
        <taxon>Aurantimonadaceae</taxon>
        <taxon>Martelella</taxon>
    </lineage>
</organism>
<sequence length="49" mass="4634">MGKSIAVLFAGAALIIMAASLAAPGSIAASKPGCAPAYGIDPCAMAALK</sequence>
<feature type="signal peptide" evidence="1">
    <location>
        <begin position="1"/>
        <end position="22"/>
    </location>
</feature>
<dbReference type="EMBL" id="JBEPLY010000004">
    <property type="protein sequence ID" value="MET3599515.1"/>
    <property type="molecule type" value="Genomic_DNA"/>
</dbReference>
<dbReference type="RefSeq" id="WP_181190823.1">
    <property type="nucleotide sequence ID" value="NZ_JBEPLY010000004.1"/>
</dbReference>
<proteinExistence type="predicted"/>
<gene>
    <name evidence="2" type="ORF">ABID12_001454</name>
</gene>
<evidence type="ECO:0000313" key="2">
    <source>
        <dbReference type="EMBL" id="MET3599515.1"/>
    </source>
</evidence>
<evidence type="ECO:0000256" key="1">
    <source>
        <dbReference type="SAM" id="SignalP"/>
    </source>
</evidence>
<feature type="chain" id="PRO_5046357251" evidence="1">
    <location>
        <begin position="23"/>
        <end position="49"/>
    </location>
</feature>
<dbReference type="Proteomes" id="UP001549164">
    <property type="component" value="Unassembled WGS sequence"/>
</dbReference>
<comment type="caution">
    <text evidence="2">The sequence shown here is derived from an EMBL/GenBank/DDBJ whole genome shotgun (WGS) entry which is preliminary data.</text>
</comment>
<evidence type="ECO:0000313" key="3">
    <source>
        <dbReference type="Proteomes" id="UP001549164"/>
    </source>
</evidence>
<name>A0ABV2I9D6_9HYPH</name>
<protein>
    <submittedName>
        <fullName evidence="2">Uncharacterized protein</fullName>
    </submittedName>
</protein>